<sequence>MTTINYTPRKSEVYEMYPDEPKSNLRTRMNYIIKENGGNINKHGLTPKEWLLLKDELGEPTHDRNGVAIVNS</sequence>
<proteinExistence type="predicted"/>
<evidence type="ECO:0000313" key="1">
    <source>
        <dbReference type="EMBL" id="PZX36776.1"/>
    </source>
</evidence>
<organism evidence="1 2">
    <name type="scientific">Nonlabens dokdonensis</name>
    <dbReference type="NCBI Taxonomy" id="328515"/>
    <lineage>
        <taxon>Bacteria</taxon>
        <taxon>Pseudomonadati</taxon>
        <taxon>Bacteroidota</taxon>
        <taxon>Flavobacteriia</taxon>
        <taxon>Flavobacteriales</taxon>
        <taxon>Flavobacteriaceae</taxon>
        <taxon>Nonlabens</taxon>
    </lineage>
</organism>
<accession>A0ABX5PTV5</accession>
<protein>
    <submittedName>
        <fullName evidence="1">Uncharacterized protein</fullName>
    </submittedName>
</protein>
<reference evidence="1 2" key="1">
    <citation type="submission" date="2018-06" db="EMBL/GenBank/DDBJ databases">
        <title>Genomic Encyclopedia of Archaeal and Bacterial Type Strains, Phase II (KMG-II): from individual species to whole genera.</title>
        <authorList>
            <person name="Goeker M."/>
        </authorList>
    </citation>
    <scope>NUCLEOTIDE SEQUENCE [LARGE SCALE GENOMIC DNA]</scope>
    <source>
        <strain evidence="1 2">DSM 17205</strain>
    </source>
</reference>
<dbReference type="Proteomes" id="UP000248584">
    <property type="component" value="Unassembled WGS sequence"/>
</dbReference>
<gene>
    <name evidence="1" type="ORF">LX97_03238</name>
</gene>
<comment type="caution">
    <text evidence="1">The sequence shown here is derived from an EMBL/GenBank/DDBJ whole genome shotgun (WGS) entry which is preliminary data.</text>
</comment>
<name>A0ABX5PTV5_9FLAO</name>
<evidence type="ECO:0000313" key="2">
    <source>
        <dbReference type="Proteomes" id="UP000248584"/>
    </source>
</evidence>
<keyword evidence="2" id="KW-1185">Reference proteome</keyword>
<dbReference type="EMBL" id="QKZR01000008">
    <property type="protein sequence ID" value="PZX36776.1"/>
    <property type="molecule type" value="Genomic_DNA"/>
</dbReference>